<evidence type="ECO:0000313" key="3">
    <source>
        <dbReference type="Proteomes" id="UP001463665"/>
    </source>
</evidence>
<dbReference type="AlphaFoldDB" id="A0AAU6WNI7"/>
<gene>
    <name evidence="2" type="ORF">AAFP95_22340</name>
</gene>
<feature type="transmembrane region" description="Helical" evidence="1">
    <location>
        <begin position="31"/>
        <end position="50"/>
    </location>
</feature>
<evidence type="ECO:0000313" key="2">
    <source>
        <dbReference type="EMBL" id="XAO74310.1"/>
    </source>
</evidence>
<keyword evidence="1" id="KW-0812">Transmembrane</keyword>
<dbReference type="EMBL" id="CP154834">
    <property type="protein sequence ID" value="XAO74310.1"/>
    <property type="molecule type" value="Genomic_DNA"/>
</dbReference>
<accession>A0AAU6WNI7</accession>
<protein>
    <submittedName>
        <fullName evidence="2">Uncharacterized protein</fullName>
    </submittedName>
</protein>
<evidence type="ECO:0000256" key="1">
    <source>
        <dbReference type="SAM" id="Phobius"/>
    </source>
</evidence>
<dbReference type="Proteomes" id="UP001463665">
    <property type="component" value="Chromosome"/>
</dbReference>
<keyword evidence="3" id="KW-1185">Reference proteome</keyword>
<proteinExistence type="predicted"/>
<name>A0AAU6WNI7_9FLAO</name>
<organism evidence="2 3">
    <name type="scientific">Chryseobacterium endophyticum</name>
    <dbReference type="NCBI Taxonomy" id="1854762"/>
    <lineage>
        <taxon>Bacteria</taxon>
        <taxon>Pseudomonadati</taxon>
        <taxon>Bacteroidota</taxon>
        <taxon>Flavobacteriia</taxon>
        <taxon>Flavobacteriales</taxon>
        <taxon>Weeksellaceae</taxon>
        <taxon>Chryseobacterium group</taxon>
        <taxon>Chryseobacterium</taxon>
    </lineage>
</organism>
<dbReference type="RefSeq" id="WP_294201140.1">
    <property type="nucleotide sequence ID" value="NZ_CP154834.1"/>
</dbReference>
<keyword evidence="1" id="KW-0472">Membrane</keyword>
<keyword evidence="1" id="KW-1133">Transmembrane helix</keyword>
<reference evidence="2 3" key="1">
    <citation type="submission" date="2024-04" db="EMBL/GenBank/DDBJ databases">
        <title>Genome sequencing and assembly of rice foliar adapted Chryseobacterium endophyticum OsEnb-ALM-A6.</title>
        <authorList>
            <person name="Kumar S."/>
            <person name="Javed M."/>
            <person name="Chouhan V."/>
            <person name="Charishma K."/>
            <person name="Patel A."/>
            <person name="Kumar M."/>
            <person name="Sahu K.P."/>
            <person name="Kumar A."/>
        </authorList>
    </citation>
    <scope>NUCLEOTIDE SEQUENCE [LARGE SCALE GENOMIC DNA]</scope>
    <source>
        <strain evidence="2 3">OsEnb-ALM-A6</strain>
    </source>
</reference>
<sequence length="54" mass="6177">MFGIIVSALMLAFGIFLKLTKDPGFARNKKFAWMFIVIGLVALAFKIYMFNENK</sequence>